<reference evidence="2 4" key="1">
    <citation type="submission" date="2019-09" db="EMBL/GenBank/DDBJ databases">
        <title>Butyricimonas paravirosa DSM 105722 (=214-4 = JCM 18677 = CCUG 65563).</title>
        <authorList>
            <person name="Le Roy T."/>
            <person name="Cani P.D."/>
        </authorList>
    </citation>
    <scope>NUCLEOTIDE SEQUENCE [LARGE SCALE GENOMIC DNA]</scope>
    <source>
        <strain evidence="2 4">DSM 105722</strain>
    </source>
</reference>
<dbReference type="EMBL" id="CP043839">
    <property type="protein sequence ID" value="WOF12325.1"/>
    <property type="molecule type" value="Genomic_DNA"/>
</dbReference>
<dbReference type="Proteomes" id="UP000576368">
    <property type="component" value="Unassembled WGS sequence"/>
</dbReference>
<proteinExistence type="predicted"/>
<dbReference type="Proteomes" id="UP001302374">
    <property type="component" value="Chromosome"/>
</dbReference>
<dbReference type="GeneID" id="86891352"/>
<dbReference type="AlphaFoldDB" id="A0A7X5YF89"/>
<sequence length="223" mass="25786">MSKYLVIILFLVCSCMDKNKNSHSDKVGEGVNFPLTEDVNQILDALVERYSTVSRSMLQYEPDKTLVELKKFSIEACPYYEFDVQKFYAAPSPAQILEGLSLPQDKACLLGKRTDGTTFLLITIKEGGVWKMESMIEDWEKVVSWLPGKLLQADTREYKMFTLYAMTYFLFYRDGEPVYCDLTGKEYTPDKACEELVNEVNRMNLYQEKVKEMKSKTDTDLKL</sequence>
<dbReference type="PROSITE" id="PS51257">
    <property type="entry name" value="PROKAR_LIPOPROTEIN"/>
    <property type="match status" value="1"/>
</dbReference>
<dbReference type="EMBL" id="JAATLI010000014">
    <property type="protein sequence ID" value="NJC20062.1"/>
    <property type="molecule type" value="Genomic_DNA"/>
</dbReference>
<reference evidence="1 3" key="2">
    <citation type="submission" date="2020-03" db="EMBL/GenBank/DDBJ databases">
        <title>Genomic Encyclopedia of Type Strains, Phase IV (KMG-IV): sequencing the most valuable type-strain genomes for metagenomic binning, comparative biology and taxonomic classification.</title>
        <authorList>
            <person name="Goeker M."/>
        </authorList>
    </citation>
    <scope>NUCLEOTIDE SEQUENCE [LARGE SCALE GENOMIC DNA]</scope>
    <source>
        <strain evidence="1 3">DSM 105722</strain>
    </source>
</reference>
<evidence type="ECO:0000313" key="1">
    <source>
        <dbReference type="EMBL" id="NJC20062.1"/>
    </source>
</evidence>
<organism evidence="1 3">
    <name type="scientific">Butyricimonas paravirosa</name>
    <dbReference type="NCBI Taxonomy" id="1472417"/>
    <lineage>
        <taxon>Bacteria</taxon>
        <taxon>Pseudomonadati</taxon>
        <taxon>Bacteroidota</taxon>
        <taxon>Bacteroidia</taxon>
        <taxon>Bacteroidales</taxon>
        <taxon>Odoribacteraceae</taxon>
        <taxon>Butyricimonas</taxon>
    </lineage>
</organism>
<evidence type="ECO:0000313" key="3">
    <source>
        <dbReference type="Proteomes" id="UP000576368"/>
    </source>
</evidence>
<evidence type="ECO:0000313" key="2">
    <source>
        <dbReference type="EMBL" id="WOF12325.1"/>
    </source>
</evidence>
<keyword evidence="4" id="KW-1185">Reference proteome</keyword>
<dbReference type="RefSeq" id="WP_118594352.1">
    <property type="nucleotide sequence ID" value="NZ_BMPA01000013.1"/>
</dbReference>
<evidence type="ECO:0000313" key="4">
    <source>
        <dbReference type="Proteomes" id="UP001302374"/>
    </source>
</evidence>
<accession>A0A7X5YF89</accession>
<protein>
    <submittedName>
        <fullName evidence="1">Uncharacterized protein</fullName>
    </submittedName>
</protein>
<gene>
    <name evidence="2" type="ORF">F1644_08630</name>
    <name evidence="1" type="ORF">GGR15_003705</name>
</gene>
<name>A0A7X5YF89_9BACT</name>